<dbReference type="AlphaFoldDB" id="A0A9E8MW79"/>
<dbReference type="RefSeq" id="WP_267676350.1">
    <property type="nucleotide sequence ID" value="NZ_CP113088.1"/>
</dbReference>
<dbReference type="EMBL" id="CP113088">
    <property type="protein sequence ID" value="WAC01752.1"/>
    <property type="molecule type" value="Genomic_DNA"/>
</dbReference>
<sequence length="122" mass="13735">MSFSLKTWEQQWLTSLGEVGGLFQKLLSDSFIDQGPYFNKKGNLLMSIEDQIYAVDATNGSILWEHKTDKDVKALVYSENNNSLYVGVRKSNKLLVLDPSTGNDITPGKLKLRGTLIDIRPR</sequence>
<organism evidence="1 2">
    <name type="scientific">Lacinutrix neustonica</name>
    <dbReference type="NCBI Taxonomy" id="2980107"/>
    <lineage>
        <taxon>Bacteria</taxon>
        <taxon>Pseudomonadati</taxon>
        <taxon>Bacteroidota</taxon>
        <taxon>Flavobacteriia</taxon>
        <taxon>Flavobacteriales</taxon>
        <taxon>Flavobacteriaceae</taxon>
        <taxon>Lacinutrix</taxon>
    </lineage>
</organism>
<proteinExistence type="predicted"/>
<evidence type="ECO:0000313" key="2">
    <source>
        <dbReference type="Proteomes" id="UP001164705"/>
    </source>
</evidence>
<dbReference type="Proteomes" id="UP001164705">
    <property type="component" value="Chromosome"/>
</dbReference>
<dbReference type="SUPFAM" id="SSF50969">
    <property type="entry name" value="YVTN repeat-like/Quinoprotein amine dehydrogenase"/>
    <property type="match status" value="1"/>
</dbReference>
<keyword evidence="2" id="KW-1185">Reference proteome</keyword>
<evidence type="ECO:0000313" key="1">
    <source>
        <dbReference type="EMBL" id="WAC01752.1"/>
    </source>
</evidence>
<dbReference type="InterPro" id="IPR011044">
    <property type="entry name" value="Quino_amine_DH_bsu"/>
</dbReference>
<gene>
    <name evidence="1" type="ORF">N7U66_17930</name>
</gene>
<name>A0A9E8MW79_9FLAO</name>
<dbReference type="KEGG" id="lnu:N7U66_17930"/>
<protein>
    <submittedName>
        <fullName evidence="1">Uncharacterized protein</fullName>
    </submittedName>
</protein>
<reference evidence="1" key="1">
    <citation type="submission" date="2022-11" db="EMBL/GenBank/DDBJ databases">
        <title>Lacinutrix neustonica HL-RS19T sp. nov., isolated from the surface microlayer sample of brackish Lake Shihwa.</title>
        <authorList>
            <person name="Choi J.Y."/>
            <person name="Hwang C.Y."/>
        </authorList>
    </citation>
    <scope>NUCLEOTIDE SEQUENCE</scope>
    <source>
        <strain evidence="1">HL-RS19</strain>
    </source>
</reference>
<dbReference type="Gene3D" id="2.40.128.630">
    <property type="match status" value="1"/>
</dbReference>
<accession>A0A9E8MW79</accession>